<sequence>MMSTMVLTRKQSMFNSSSPVNSVVSQDNSKRKSVDTENVTVMETKLKILEILQFILNVRLDYRISYLLSVFKKEFVDVFPMQDSAVADGTAPAFENTNATLNLERISEQAEAMFGVGKNTILEVDDE</sequence>
<dbReference type="PANTHER" id="PTHR45816">
    <property type="entry name" value="MIR DOMAIN-CONTAINING PROTEIN"/>
    <property type="match status" value="1"/>
</dbReference>
<protein>
    <submittedName>
        <fullName evidence="1">Uncharacterized protein</fullName>
    </submittedName>
</protein>
<proteinExistence type="predicted"/>
<evidence type="ECO:0000313" key="1">
    <source>
        <dbReference type="EMBL" id="CAI9572358.1"/>
    </source>
</evidence>
<dbReference type="EMBL" id="CATNWA010014490">
    <property type="protein sequence ID" value="CAI9572358.1"/>
    <property type="molecule type" value="Genomic_DNA"/>
</dbReference>
<name>A0ABN9DLR8_9NEOB</name>
<dbReference type="Proteomes" id="UP001162483">
    <property type="component" value="Unassembled WGS sequence"/>
</dbReference>
<evidence type="ECO:0000313" key="2">
    <source>
        <dbReference type="Proteomes" id="UP001162483"/>
    </source>
</evidence>
<gene>
    <name evidence="1" type="ORF">SPARVUS_LOCUS7433253</name>
</gene>
<dbReference type="PANTHER" id="PTHR45816:SF1">
    <property type="entry name" value="INOSITOL 1,4,5-TRISPHOSPHATE RECEPTOR"/>
    <property type="match status" value="1"/>
</dbReference>
<dbReference type="InterPro" id="IPR015925">
    <property type="entry name" value="Ryanodine_IP3_receptor"/>
</dbReference>
<comment type="caution">
    <text evidence="1">The sequence shown here is derived from an EMBL/GenBank/DDBJ whole genome shotgun (WGS) entry which is preliminary data.</text>
</comment>
<feature type="non-terminal residue" evidence="1">
    <location>
        <position position="127"/>
    </location>
</feature>
<reference evidence="1" key="1">
    <citation type="submission" date="2023-05" db="EMBL/GenBank/DDBJ databases">
        <authorList>
            <person name="Stuckert A."/>
        </authorList>
    </citation>
    <scope>NUCLEOTIDE SEQUENCE</scope>
</reference>
<organism evidence="1 2">
    <name type="scientific">Staurois parvus</name>
    <dbReference type="NCBI Taxonomy" id="386267"/>
    <lineage>
        <taxon>Eukaryota</taxon>
        <taxon>Metazoa</taxon>
        <taxon>Chordata</taxon>
        <taxon>Craniata</taxon>
        <taxon>Vertebrata</taxon>
        <taxon>Euteleostomi</taxon>
        <taxon>Amphibia</taxon>
        <taxon>Batrachia</taxon>
        <taxon>Anura</taxon>
        <taxon>Neobatrachia</taxon>
        <taxon>Ranoidea</taxon>
        <taxon>Ranidae</taxon>
        <taxon>Staurois</taxon>
    </lineage>
</organism>
<keyword evidence="2" id="KW-1185">Reference proteome</keyword>
<accession>A0ABN9DLR8</accession>